<organism evidence="1">
    <name type="scientific">Arundo donax</name>
    <name type="common">Giant reed</name>
    <name type="synonym">Donax arundinaceus</name>
    <dbReference type="NCBI Taxonomy" id="35708"/>
    <lineage>
        <taxon>Eukaryota</taxon>
        <taxon>Viridiplantae</taxon>
        <taxon>Streptophyta</taxon>
        <taxon>Embryophyta</taxon>
        <taxon>Tracheophyta</taxon>
        <taxon>Spermatophyta</taxon>
        <taxon>Magnoliopsida</taxon>
        <taxon>Liliopsida</taxon>
        <taxon>Poales</taxon>
        <taxon>Poaceae</taxon>
        <taxon>PACMAD clade</taxon>
        <taxon>Arundinoideae</taxon>
        <taxon>Arundineae</taxon>
        <taxon>Arundo</taxon>
    </lineage>
</organism>
<reference evidence="1" key="2">
    <citation type="journal article" date="2015" name="Data Brief">
        <title>Shoot transcriptome of the giant reed, Arundo donax.</title>
        <authorList>
            <person name="Barrero R.A."/>
            <person name="Guerrero F.D."/>
            <person name="Moolhuijzen P."/>
            <person name="Goolsby J.A."/>
            <person name="Tidwell J."/>
            <person name="Bellgard S.E."/>
            <person name="Bellgard M.I."/>
        </authorList>
    </citation>
    <scope>NUCLEOTIDE SEQUENCE</scope>
    <source>
        <tissue evidence="1">Shoot tissue taken approximately 20 cm above the soil surface</tissue>
    </source>
</reference>
<protein>
    <submittedName>
        <fullName evidence="1">Uncharacterized protein</fullName>
    </submittedName>
</protein>
<name>A0A0A9F9F8_ARUDO</name>
<reference evidence="1" key="1">
    <citation type="submission" date="2014-09" db="EMBL/GenBank/DDBJ databases">
        <authorList>
            <person name="Magalhaes I.L.F."/>
            <person name="Oliveira U."/>
            <person name="Santos F.R."/>
            <person name="Vidigal T.H.D.A."/>
            <person name="Brescovit A.D."/>
            <person name="Santos A.J."/>
        </authorList>
    </citation>
    <scope>NUCLEOTIDE SEQUENCE</scope>
    <source>
        <tissue evidence="1">Shoot tissue taken approximately 20 cm above the soil surface</tissue>
    </source>
</reference>
<dbReference type="AlphaFoldDB" id="A0A0A9F9F8"/>
<evidence type="ECO:0000313" key="1">
    <source>
        <dbReference type="EMBL" id="JAE06776.1"/>
    </source>
</evidence>
<proteinExistence type="predicted"/>
<accession>A0A0A9F9F8</accession>
<dbReference type="EMBL" id="GBRH01191120">
    <property type="protein sequence ID" value="JAE06776.1"/>
    <property type="molecule type" value="Transcribed_RNA"/>
</dbReference>
<sequence>MLRRTTAPTPSYCGRARNLRTTCRGFSIDTITTNTPIPSCSGLLGFSNQHLPGRACCLLCASKTTMASPYIAGAGARGNPA</sequence>